<evidence type="ECO:0000256" key="2">
    <source>
        <dbReference type="ARBA" id="ARBA00006042"/>
    </source>
</evidence>
<name>D2UYP7_NAEGR</name>
<comment type="similarity">
    <text evidence="2">Belongs to the RPGRIP1 family.</text>
</comment>
<keyword evidence="5" id="KW-0966">Cell projection</keyword>
<accession>D2UYP7</accession>
<feature type="region of interest" description="Disordered" evidence="7">
    <location>
        <begin position="309"/>
        <end position="329"/>
    </location>
</feature>
<evidence type="ECO:0000256" key="5">
    <source>
        <dbReference type="ARBA" id="ARBA00023273"/>
    </source>
</evidence>
<dbReference type="Pfam" id="PF11618">
    <property type="entry name" value="C2-C2_1"/>
    <property type="match status" value="1"/>
</dbReference>
<dbReference type="Gene3D" id="2.60.40.150">
    <property type="entry name" value="C2 domain"/>
    <property type="match status" value="1"/>
</dbReference>
<evidence type="ECO:0000259" key="8">
    <source>
        <dbReference type="Pfam" id="PF11618"/>
    </source>
</evidence>
<comment type="subcellular location">
    <subcellularLocation>
        <location evidence="1">Cell projection</location>
        <location evidence="1">Cilium</location>
    </subcellularLocation>
</comment>
<dbReference type="GO" id="GO:0005856">
    <property type="term" value="C:cytoskeleton"/>
    <property type="evidence" value="ECO:0007669"/>
    <property type="project" value="UniProtKB-ARBA"/>
</dbReference>
<proteinExistence type="inferred from homology"/>
<protein>
    <submittedName>
        <fullName evidence="9">Predicted protein</fullName>
    </submittedName>
</protein>
<dbReference type="KEGG" id="ngr:NAEGRDRAFT_61544"/>
<evidence type="ECO:0000313" key="10">
    <source>
        <dbReference type="Proteomes" id="UP000006671"/>
    </source>
</evidence>
<evidence type="ECO:0000256" key="7">
    <source>
        <dbReference type="SAM" id="MobiDB-lite"/>
    </source>
</evidence>
<dbReference type="InterPro" id="IPR035892">
    <property type="entry name" value="C2_domain_sf"/>
</dbReference>
<dbReference type="GO" id="GO:0005929">
    <property type="term" value="C:cilium"/>
    <property type="evidence" value="ECO:0007669"/>
    <property type="project" value="UniProtKB-SubCell"/>
</dbReference>
<dbReference type="EMBL" id="GG738845">
    <property type="protein sequence ID" value="EFC50827.1"/>
    <property type="molecule type" value="Genomic_DNA"/>
</dbReference>
<dbReference type="Proteomes" id="UP000006671">
    <property type="component" value="Unassembled WGS sequence"/>
</dbReference>
<feature type="domain" description="RPGR-interacting protein 1 first C2" evidence="8">
    <location>
        <begin position="382"/>
        <end position="494"/>
    </location>
</feature>
<dbReference type="SUPFAM" id="SSF49562">
    <property type="entry name" value="C2 domain (Calcium/lipid-binding domain, CaLB)"/>
    <property type="match status" value="1"/>
</dbReference>
<reference evidence="9 10" key="1">
    <citation type="journal article" date="2010" name="Cell">
        <title>The genome of Naegleria gruberi illuminates early eukaryotic versatility.</title>
        <authorList>
            <person name="Fritz-Laylin L.K."/>
            <person name="Prochnik S.E."/>
            <person name="Ginger M.L."/>
            <person name="Dacks J.B."/>
            <person name="Carpenter M.L."/>
            <person name="Field M.C."/>
            <person name="Kuo A."/>
            <person name="Paredez A."/>
            <person name="Chapman J."/>
            <person name="Pham J."/>
            <person name="Shu S."/>
            <person name="Neupane R."/>
            <person name="Cipriano M."/>
            <person name="Mancuso J."/>
            <person name="Tu H."/>
            <person name="Salamov A."/>
            <person name="Lindquist E."/>
            <person name="Shapiro H."/>
            <person name="Lucas S."/>
            <person name="Grigoriev I.V."/>
            <person name="Cande W.Z."/>
            <person name="Fulton C."/>
            <person name="Rokhsar D.S."/>
            <person name="Dawson S.C."/>
        </authorList>
    </citation>
    <scope>NUCLEOTIDE SEQUENCE [LARGE SCALE GENOMIC DNA]</scope>
    <source>
        <strain evidence="9 10">NEG-M</strain>
    </source>
</reference>
<dbReference type="OMA" id="DFFKHET"/>
<gene>
    <name evidence="9" type="ORF">NAEGRDRAFT_61544</name>
</gene>
<keyword evidence="10" id="KW-1185">Reference proteome</keyword>
<dbReference type="OrthoDB" id="2133912at2759"/>
<dbReference type="PANTHER" id="PTHR14240">
    <property type="entry name" value="RETINITIS PIGMENTOSA GTPASE REGULATOR-INTERACTING PROTEIN"/>
    <property type="match status" value="1"/>
</dbReference>
<keyword evidence="4" id="KW-0969">Cilium</keyword>
<dbReference type="VEuPathDB" id="AmoebaDB:NAEGRDRAFT_61544"/>
<dbReference type="GeneID" id="8863631"/>
<organism evidence="10">
    <name type="scientific">Naegleria gruberi</name>
    <name type="common">Amoeba</name>
    <dbReference type="NCBI Taxonomy" id="5762"/>
    <lineage>
        <taxon>Eukaryota</taxon>
        <taxon>Discoba</taxon>
        <taxon>Heterolobosea</taxon>
        <taxon>Tetramitia</taxon>
        <taxon>Eutetramitia</taxon>
        <taxon>Vahlkampfiidae</taxon>
        <taxon>Naegleria</taxon>
    </lineage>
</organism>
<dbReference type="AlphaFoldDB" id="D2UYP7"/>
<evidence type="ECO:0000256" key="6">
    <source>
        <dbReference type="SAM" id="Coils"/>
    </source>
</evidence>
<feature type="coiled-coil region" evidence="6">
    <location>
        <begin position="35"/>
        <end position="207"/>
    </location>
</feature>
<evidence type="ECO:0000256" key="3">
    <source>
        <dbReference type="ARBA" id="ARBA00023054"/>
    </source>
</evidence>
<evidence type="ECO:0000256" key="4">
    <source>
        <dbReference type="ARBA" id="ARBA00023069"/>
    </source>
</evidence>
<feature type="region of interest" description="Disordered" evidence="7">
    <location>
        <begin position="1"/>
        <end position="27"/>
    </location>
</feature>
<sequence>MLQQRQQARIVSREQQQQQQIGNPIQPSADDIKLRQQHEMELLSLQHEIRSKNTKIKQLQSKYDQLENNFKFILDNHKELINRLGELERDLKDERERSSELQNKIQLQQIEITKLSDSEEKNKKLRQEIESLRKVNKNLQDTLLDTEKLKEKKQNKKYETLIEQLKQEIKQWNDKFSEQHVKYTKIVAKYKNQETQLETMMEKKEKKSVPTQTNSILTISAEVQTLIEKKPASYAQSVQVNIEPEVKREVKPPPPIMDWKPPVQIYKEIEPFVDVVKSNYKPEVIIIEKPTLRKPPIIEKPIYEELVLPKQEPPKEKPQTKPEPKYIPEDEGDRMVTILHKDLPQPREIKVNFVQTHSENQCQFKLFNTRPNMTHFSKEWSNLPFFLSVDFFKHETQLSGMTYGITNELAFEKLFEFENNTLFMYYIANGYILVQLTIAHSIDNCEVVGQVEIPLAGFIKDGKSNVIKGTANIIGKANKTIMATIDYEIRLKDPIANVIANFKSENVLSLFSDQYLPSQPITDHTNNNRYSQYDTQATTIESTDFDNGQTSYLDEELLNQQMGTGESF</sequence>
<evidence type="ECO:0000256" key="1">
    <source>
        <dbReference type="ARBA" id="ARBA00004138"/>
    </source>
</evidence>
<dbReference type="InterPro" id="IPR021656">
    <property type="entry name" value="C2-C2_1"/>
</dbReference>
<keyword evidence="3 6" id="KW-0175">Coiled coil</keyword>
<dbReference type="InParanoid" id="D2UYP7"/>
<dbReference type="RefSeq" id="XP_002683571.1">
    <property type="nucleotide sequence ID" value="XM_002683525.1"/>
</dbReference>
<evidence type="ECO:0000313" key="9">
    <source>
        <dbReference type="EMBL" id="EFC50827.1"/>
    </source>
</evidence>
<dbReference type="InterPro" id="IPR031139">
    <property type="entry name" value="RPGRIP1_fam"/>
</dbReference>
<feature type="compositionally biased region" description="Basic and acidic residues" evidence="7">
    <location>
        <begin position="312"/>
        <end position="328"/>
    </location>
</feature>